<organism evidence="7 8">
    <name type="scientific">Plutella xylostella</name>
    <name type="common">Diamondback moth</name>
    <name type="synonym">Plutella maculipennis</name>
    <dbReference type="NCBI Taxonomy" id="51655"/>
    <lineage>
        <taxon>Eukaryota</taxon>
        <taxon>Metazoa</taxon>
        <taxon>Ecdysozoa</taxon>
        <taxon>Arthropoda</taxon>
        <taxon>Hexapoda</taxon>
        <taxon>Insecta</taxon>
        <taxon>Pterygota</taxon>
        <taxon>Neoptera</taxon>
        <taxon>Endopterygota</taxon>
        <taxon>Lepidoptera</taxon>
        <taxon>Glossata</taxon>
        <taxon>Ditrysia</taxon>
        <taxon>Yponomeutoidea</taxon>
        <taxon>Plutellidae</taxon>
        <taxon>Plutella</taxon>
    </lineage>
</organism>
<evidence type="ECO:0000259" key="6">
    <source>
        <dbReference type="SMART" id="SM01086"/>
    </source>
</evidence>
<dbReference type="InterPro" id="IPR036770">
    <property type="entry name" value="Ankyrin_rpt-contain_sf"/>
</dbReference>
<protein>
    <submittedName>
        <fullName evidence="7">(diamondback moth) hypothetical protein</fullName>
    </submittedName>
</protein>
<evidence type="ECO:0000259" key="5">
    <source>
        <dbReference type="SMART" id="SM00382"/>
    </source>
</evidence>
<dbReference type="GO" id="GO:0005524">
    <property type="term" value="F:ATP binding"/>
    <property type="evidence" value="ECO:0007669"/>
    <property type="project" value="UniProtKB-KW"/>
</dbReference>
<dbReference type="Pfam" id="PF00023">
    <property type="entry name" value="Ank"/>
    <property type="match status" value="2"/>
</dbReference>
<dbReference type="Pfam" id="PF07724">
    <property type="entry name" value="AAA_2"/>
    <property type="match status" value="1"/>
</dbReference>
<dbReference type="PROSITE" id="PS50297">
    <property type="entry name" value="ANK_REP_REGION"/>
    <property type="match status" value="2"/>
</dbReference>
<reference evidence="7" key="1">
    <citation type="submission" date="2020-11" db="EMBL/GenBank/DDBJ databases">
        <authorList>
            <person name="Whiteford S."/>
        </authorList>
    </citation>
    <scope>NUCLEOTIDE SEQUENCE</scope>
</reference>
<dbReference type="PROSITE" id="PS50088">
    <property type="entry name" value="ANK_REPEAT"/>
    <property type="match status" value="2"/>
</dbReference>
<gene>
    <name evidence="7" type="ORF">PLXY2_LOCUS8000</name>
</gene>
<dbReference type="SMART" id="SM00248">
    <property type="entry name" value="ANK"/>
    <property type="match status" value="2"/>
</dbReference>
<evidence type="ECO:0000256" key="1">
    <source>
        <dbReference type="ARBA" id="ARBA00022741"/>
    </source>
</evidence>
<dbReference type="InterPro" id="IPR003593">
    <property type="entry name" value="AAA+_ATPase"/>
</dbReference>
<dbReference type="InterPro" id="IPR002110">
    <property type="entry name" value="Ankyrin_rpt"/>
</dbReference>
<accession>A0A8S4F618</accession>
<dbReference type="InterPro" id="IPR019489">
    <property type="entry name" value="Clp_ATPase_C"/>
</dbReference>
<dbReference type="EMBL" id="CAJHNJ030000029">
    <property type="protein sequence ID" value="CAG9123598.1"/>
    <property type="molecule type" value="Genomic_DNA"/>
</dbReference>
<dbReference type="SUPFAM" id="SSF52540">
    <property type="entry name" value="P-loop containing nucleoside triphosphate hydrolases"/>
    <property type="match status" value="1"/>
</dbReference>
<dbReference type="Gene3D" id="1.25.40.20">
    <property type="entry name" value="Ankyrin repeat-containing domain"/>
    <property type="match status" value="1"/>
</dbReference>
<feature type="domain" description="AAA+ ATPase" evidence="5">
    <location>
        <begin position="292"/>
        <end position="436"/>
    </location>
</feature>
<dbReference type="InterPro" id="IPR027417">
    <property type="entry name" value="P-loop_NTPase"/>
</dbReference>
<dbReference type="GO" id="GO:0034605">
    <property type="term" value="P:cellular response to heat"/>
    <property type="evidence" value="ECO:0007669"/>
    <property type="project" value="TreeGrafter"/>
</dbReference>
<keyword evidence="3" id="KW-0040">ANK repeat</keyword>
<evidence type="ECO:0000256" key="4">
    <source>
        <dbReference type="SAM" id="MobiDB-lite"/>
    </source>
</evidence>
<feature type="region of interest" description="Disordered" evidence="4">
    <location>
        <begin position="430"/>
        <end position="463"/>
    </location>
</feature>
<proteinExistence type="predicted"/>
<evidence type="ECO:0000256" key="2">
    <source>
        <dbReference type="ARBA" id="ARBA00022840"/>
    </source>
</evidence>
<keyword evidence="2" id="KW-0067">ATP-binding</keyword>
<name>A0A8S4F618_PLUXY</name>
<dbReference type="PANTHER" id="PTHR11638">
    <property type="entry name" value="ATP-DEPENDENT CLP PROTEASE"/>
    <property type="match status" value="1"/>
</dbReference>
<dbReference type="GO" id="GO:0005739">
    <property type="term" value="C:mitochondrion"/>
    <property type="evidence" value="ECO:0007669"/>
    <property type="project" value="TreeGrafter"/>
</dbReference>
<dbReference type="AlphaFoldDB" id="A0A8S4F618"/>
<evidence type="ECO:0000313" key="7">
    <source>
        <dbReference type="EMBL" id="CAG9123598.1"/>
    </source>
</evidence>
<keyword evidence="1" id="KW-0547">Nucleotide-binding</keyword>
<dbReference type="CDD" id="cd19499">
    <property type="entry name" value="RecA-like_ClpB_Hsp104-like"/>
    <property type="match status" value="1"/>
</dbReference>
<dbReference type="PANTHER" id="PTHR11638:SF93">
    <property type="entry name" value="MITOCHONDRIAL DISAGGREGASE"/>
    <property type="match status" value="1"/>
</dbReference>
<dbReference type="Pfam" id="PF10431">
    <property type="entry name" value="ClpB_D2-small"/>
    <property type="match status" value="1"/>
</dbReference>
<keyword evidence="8" id="KW-1185">Reference proteome</keyword>
<dbReference type="SUPFAM" id="SSF48403">
    <property type="entry name" value="Ankyrin repeat"/>
    <property type="match status" value="1"/>
</dbReference>
<feature type="compositionally biased region" description="Low complexity" evidence="4">
    <location>
        <begin position="440"/>
        <end position="463"/>
    </location>
</feature>
<dbReference type="GO" id="GO:0016887">
    <property type="term" value="F:ATP hydrolysis activity"/>
    <property type="evidence" value="ECO:0007669"/>
    <property type="project" value="InterPro"/>
</dbReference>
<comment type="caution">
    <text evidence="7">The sequence shown here is derived from an EMBL/GenBank/DDBJ whole genome shotgun (WGS) entry which is preliminary data.</text>
</comment>
<feature type="repeat" description="ANK" evidence="3">
    <location>
        <begin position="114"/>
        <end position="146"/>
    </location>
</feature>
<evidence type="ECO:0000256" key="3">
    <source>
        <dbReference type="PROSITE-ProRule" id="PRU00023"/>
    </source>
</evidence>
<feature type="repeat" description="ANK" evidence="3">
    <location>
        <begin position="183"/>
        <end position="215"/>
    </location>
</feature>
<dbReference type="Gene3D" id="3.40.50.300">
    <property type="entry name" value="P-loop containing nucleotide triphosphate hydrolases"/>
    <property type="match status" value="1"/>
</dbReference>
<dbReference type="InterPro" id="IPR001270">
    <property type="entry name" value="ClpA/B"/>
</dbReference>
<dbReference type="Gene3D" id="1.10.8.60">
    <property type="match status" value="1"/>
</dbReference>
<sequence length="609" mass="65913">MSSRSWLAGVAWRAARRGLVVRAAASVRQLRASSGGLGAEEAAPGYRHWAAAAALAVTVIAAEHYNEKRFFKAALLGNVQELEKQIQSLETVIGPSGGGSGEEEGSAADRRHTLGWTALMAAAANDRAPCVRALLARGARPDARDRYPGAAAAAARHGLHALDILQRREEEFCPSMNARASYLGWTALHYAALGDSADSTRALLAGGADPTARDHAGRRAIHYARDASPTRELLVEAAKDWERAAAAAAAEERRRYPLEQRLKRYLVGQRAAINAVAAAVRRKENGWSDEDHPLVFLFLGSSGVGKTELGKQLARYLHGDQPGAFIRLDMSEYGERHEVAKLIGAPPGYVGHESGGLLTRALQKRPDAVVLLDEVDKAHPDVLTVLLQLFDEGRLTDGKGKLIECKDAVFVMTSNLAADEIAQYGMQLRREAERPPAGPAPTVAAPAPAAPATPAVTAPDDQPAPEVQVSRQFKDQVVRPILKRHFGRDEFLGRINEMVYFLPFSRAELLELVQLELGRWAERARARHGIDLAWEGGVLGALADGYDVHYGARSIQHEVERRVVNRLAAAAERGELPRGAGVRLEARGGRLALAVRRPPDGNYKPLDAE</sequence>
<dbReference type="InterPro" id="IPR050130">
    <property type="entry name" value="ClpA_ClpB"/>
</dbReference>
<dbReference type="SMART" id="SM00382">
    <property type="entry name" value="AAA"/>
    <property type="match status" value="1"/>
</dbReference>
<evidence type="ECO:0000313" key="8">
    <source>
        <dbReference type="Proteomes" id="UP000653454"/>
    </source>
</evidence>
<dbReference type="SMART" id="SM01086">
    <property type="entry name" value="ClpB_D2-small"/>
    <property type="match status" value="1"/>
</dbReference>
<feature type="domain" description="Clp ATPase C-terminal" evidence="6">
    <location>
        <begin position="504"/>
        <end position="593"/>
    </location>
</feature>
<dbReference type="InterPro" id="IPR003959">
    <property type="entry name" value="ATPase_AAA_core"/>
</dbReference>
<dbReference type="Proteomes" id="UP000653454">
    <property type="component" value="Unassembled WGS sequence"/>
</dbReference>
<dbReference type="PRINTS" id="PR00300">
    <property type="entry name" value="CLPPROTEASEA"/>
</dbReference>